<dbReference type="PANTHER" id="PTHR33992:SF1">
    <property type="entry name" value="RIBONUCLEASE P PROTEIN COMPONENT"/>
    <property type="match status" value="1"/>
</dbReference>
<keyword evidence="4" id="KW-0378">Hydrolase</keyword>
<dbReference type="InterPro" id="IPR020568">
    <property type="entry name" value="Ribosomal_Su5_D2-typ_SF"/>
</dbReference>
<evidence type="ECO:0000256" key="4">
    <source>
        <dbReference type="ARBA" id="ARBA00022801"/>
    </source>
</evidence>
<dbReference type="EMBL" id="CP136958">
    <property type="protein sequence ID" value="WOT02112.1"/>
    <property type="molecule type" value="Genomic_DNA"/>
</dbReference>
<name>A0AAF0YQ76_9CORY</name>
<dbReference type="RefSeq" id="WP_245554437.1">
    <property type="nucleotide sequence ID" value="NZ_CAMIHY010000008.1"/>
</dbReference>
<gene>
    <name evidence="6" type="ORF">CYJ47_12845</name>
</gene>
<dbReference type="Pfam" id="PF00825">
    <property type="entry name" value="Ribonuclease_P"/>
    <property type="match status" value="1"/>
</dbReference>
<dbReference type="InterPro" id="IPR014721">
    <property type="entry name" value="Ribsml_uS5_D2-typ_fold_subgr"/>
</dbReference>
<dbReference type="AlphaFoldDB" id="A0AAF0YQ76"/>
<evidence type="ECO:0000256" key="1">
    <source>
        <dbReference type="ARBA" id="ARBA00022694"/>
    </source>
</evidence>
<keyword evidence="1" id="KW-0819">tRNA processing</keyword>
<dbReference type="GO" id="GO:0004526">
    <property type="term" value="F:ribonuclease P activity"/>
    <property type="evidence" value="ECO:0007669"/>
    <property type="project" value="InterPro"/>
</dbReference>
<reference evidence="6" key="2">
    <citation type="submission" date="2023-10" db="EMBL/GenBank/DDBJ databases">
        <authorList>
            <person name="Choi B."/>
        </authorList>
    </citation>
    <scope>NUCLEOTIDE SEQUENCE</scope>
    <source>
        <strain evidence="6">UMB0763</strain>
    </source>
</reference>
<keyword evidence="2" id="KW-0540">Nuclease</keyword>
<keyword evidence="3" id="KW-0255">Endonuclease</keyword>
<evidence type="ECO:0000256" key="3">
    <source>
        <dbReference type="ARBA" id="ARBA00022759"/>
    </source>
</evidence>
<dbReference type="Proteomes" id="UP000234560">
    <property type="component" value="Chromosome"/>
</dbReference>
<dbReference type="GO" id="GO:0000049">
    <property type="term" value="F:tRNA binding"/>
    <property type="evidence" value="ECO:0007669"/>
    <property type="project" value="InterPro"/>
</dbReference>
<sequence>MRAGSHVLVVHAYDRSTDIAREGGPRTGLVVSKAVGNAVVRHRTSRRLRHLAYTAMQGGTMRRTCDYVIRALPAIATAEPKEVAREFDRALAKAHKRLDEHQA</sequence>
<dbReference type="GO" id="GO:0030677">
    <property type="term" value="C:ribonuclease P complex"/>
    <property type="evidence" value="ECO:0007669"/>
    <property type="project" value="TreeGrafter"/>
</dbReference>
<protein>
    <submittedName>
        <fullName evidence="6">Ribonuclease P protein component</fullName>
    </submittedName>
</protein>
<dbReference type="GO" id="GO:0042781">
    <property type="term" value="F:3'-tRNA processing endoribonuclease activity"/>
    <property type="evidence" value="ECO:0007669"/>
    <property type="project" value="TreeGrafter"/>
</dbReference>
<reference evidence="6" key="1">
    <citation type="submission" date="2017-12" db="EMBL/GenBank/DDBJ databases">
        <authorList>
            <person name="Thomas-White K."/>
            <person name="Wolfe A.J."/>
        </authorList>
    </citation>
    <scope>NUCLEOTIDE SEQUENCE</scope>
    <source>
        <strain evidence="6">UMB0763</strain>
    </source>
</reference>
<dbReference type="InterPro" id="IPR000100">
    <property type="entry name" value="RNase_P"/>
</dbReference>
<evidence type="ECO:0000256" key="2">
    <source>
        <dbReference type="ARBA" id="ARBA00022722"/>
    </source>
</evidence>
<dbReference type="KEGG" id="cpyr:CYJ47_12845"/>
<organism evidence="6 7">
    <name type="scientific">Corynebacterium pyruviciproducens</name>
    <dbReference type="NCBI Taxonomy" id="598660"/>
    <lineage>
        <taxon>Bacteria</taxon>
        <taxon>Bacillati</taxon>
        <taxon>Actinomycetota</taxon>
        <taxon>Actinomycetes</taxon>
        <taxon>Mycobacteriales</taxon>
        <taxon>Corynebacteriaceae</taxon>
        <taxon>Corynebacterium</taxon>
    </lineage>
</organism>
<proteinExistence type="predicted"/>
<dbReference type="PANTHER" id="PTHR33992">
    <property type="entry name" value="RIBONUCLEASE P PROTEIN COMPONENT"/>
    <property type="match status" value="1"/>
</dbReference>
<evidence type="ECO:0000313" key="6">
    <source>
        <dbReference type="EMBL" id="WOT02112.1"/>
    </source>
</evidence>
<evidence type="ECO:0000256" key="5">
    <source>
        <dbReference type="ARBA" id="ARBA00022884"/>
    </source>
</evidence>
<keyword evidence="5" id="KW-0694">RNA-binding</keyword>
<dbReference type="Gene3D" id="3.30.230.10">
    <property type="match status" value="1"/>
</dbReference>
<accession>A0AAF0YQ76</accession>
<evidence type="ECO:0000313" key="7">
    <source>
        <dbReference type="Proteomes" id="UP000234560"/>
    </source>
</evidence>
<dbReference type="SUPFAM" id="SSF54211">
    <property type="entry name" value="Ribosomal protein S5 domain 2-like"/>
    <property type="match status" value="1"/>
</dbReference>